<dbReference type="Proteomes" id="UP000233325">
    <property type="component" value="Unassembled WGS sequence"/>
</dbReference>
<keyword evidence="2 10" id="KW-0813">Transport</keyword>
<dbReference type="GO" id="GO:0005886">
    <property type="term" value="C:plasma membrane"/>
    <property type="evidence" value="ECO:0007669"/>
    <property type="project" value="UniProtKB-SubCell"/>
</dbReference>
<feature type="transmembrane region" description="Helical" evidence="10">
    <location>
        <begin position="243"/>
        <end position="261"/>
    </location>
</feature>
<accession>A0A2N2DXH3</accession>
<sequence>MTNYKIINRRKIWLSLSAVLVTLSIVSLLTFGLRWGLDFTGGSILEVKFNAELPSVTEVQTQLAGAPISSLTIQPTDDSIIIRFQESDEDTHQAVLALLQDLPQAADGMEEVRFEGIGPSIGQELRSKAFWLMLIVLIVIIVYVAFTFQRVSKPVASWKYGVIAIIALAHDIIITLGVFAILGRYAGVEISAAFVVAILTVLGYSVNDTIVVFDRTRENLPRSATSFAETVNSSINQTFVRSINTVITTLLALLAVFFFGGESIRDFVLALIIGIFFGAYSSLFVASPLLVTWEKLQRRS</sequence>
<keyword evidence="7 10" id="KW-1133">Transmembrane helix</keyword>
<dbReference type="InterPro" id="IPR055344">
    <property type="entry name" value="SecD_SecF_C_bact"/>
</dbReference>
<proteinExistence type="inferred from homology"/>
<dbReference type="GO" id="GO:0065002">
    <property type="term" value="P:intracellular protein transmembrane transport"/>
    <property type="evidence" value="ECO:0007669"/>
    <property type="project" value="UniProtKB-UniRule"/>
</dbReference>
<keyword evidence="5 10" id="KW-0812">Transmembrane</keyword>
<dbReference type="InterPro" id="IPR048634">
    <property type="entry name" value="SecD_SecF_C"/>
</dbReference>
<evidence type="ECO:0000256" key="10">
    <source>
        <dbReference type="HAMAP-Rule" id="MF_01464"/>
    </source>
</evidence>
<keyword evidence="9 10" id="KW-0472">Membrane</keyword>
<evidence type="ECO:0000256" key="6">
    <source>
        <dbReference type="ARBA" id="ARBA00022927"/>
    </source>
</evidence>
<organism evidence="12 13">
    <name type="scientific">Candidatus Falkowbacteria bacterium HGW-Falkowbacteria-2</name>
    <dbReference type="NCBI Taxonomy" id="2013769"/>
    <lineage>
        <taxon>Bacteria</taxon>
        <taxon>Candidatus Falkowiibacteriota</taxon>
    </lineage>
</organism>
<dbReference type="PANTHER" id="PTHR30081:SF8">
    <property type="entry name" value="PROTEIN TRANSLOCASE SUBUNIT SECF"/>
    <property type="match status" value="1"/>
</dbReference>
<protein>
    <recommendedName>
        <fullName evidence="10">Protein-export membrane protein SecF</fullName>
    </recommendedName>
</protein>
<dbReference type="EMBL" id="PHAH01000053">
    <property type="protein sequence ID" value="PKM87179.1"/>
    <property type="molecule type" value="Genomic_DNA"/>
</dbReference>
<dbReference type="SUPFAM" id="SSF82866">
    <property type="entry name" value="Multidrug efflux transporter AcrB transmembrane domain"/>
    <property type="match status" value="1"/>
</dbReference>
<feature type="transmembrane region" description="Helical" evidence="10">
    <location>
        <begin position="129"/>
        <end position="148"/>
    </location>
</feature>
<dbReference type="NCBIfam" id="TIGR00916">
    <property type="entry name" value="2A0604s01"/>
    <property type="match status" value="1"/>
</dbReference>
<dbReference type="HAMAP" id="MF_01464_B">
    <property type="entry name" value="SecF_B"/>
    <property type="match status" value="1"/>
</dbReference>
<evidence type="ECO:0000256" key="2">
    <source>
        <dbReference type="ARBA" id="ARBA00022448"/>
    </source>
</evidence>
<dbReference type="GO" id="GO:0006605">
    <property type="term" value="P:protein targeting"/>
    <property type="evidence" value="ECO:0007669"/>
    <property type="project" value="UniProtKB-UniRule"/>
</dbReference>
<keyword evidence="3 10" id="KW-1003">Cell membrane</keyword>
<comment type="caution">
    <text evidence="12">The sequence shown here is derived from an EMBL/GenBank/DDBJ whole genome shotgun (WGS) entry which is preliminary data.</text>
</comment>
<dbReference type="Pfam" id="PF07549">
    <property type="entry name" value="Sec_GG"/>
    <property type="match status" value="1"/>
</dbReference>
<comment type="similarity">
    <text evidence="10">Belongs to the SecD/SecF family. SecF subfamily.</text>
</comment>
<keyword evidence="4" id="KW-0997">Cell inner membrane</keyword>
<feature type="transmembrane region" description="Helical" evidence="10">
    <location>
        <begin position="12"/>
        <end position="33"/>
    </location>
</feature>
<keyword evidence="6 10" id="KW-0653">Protein transport</keyword>
<evidence type="ECO:0000256" key="1">
    <source>
        <dbReference type="ARBA" id="ARBA00004651"/>
    </source>
</evidence>
<feature type="transmembrane region" description="Helical" evidence="10">
    <location>
        <begin position="267"/>
        <end position="291"/>
    </location>
</feature>
<dbReference type="InterPro" id="IPR022813">
    <property type="entry name" value="SecD/SecF_arch_bac"/>
</dbReference>
<feature type="transmembrane region" description="Helical" evidence="10">
    <location>
        <begin position="192"/>
        <end position="213"/>
    </location>
</feature>
<comment type="function">
    <text evidence="10">Part of the Sec protein translocase complex. Interacts with the SecYEG preprotein conducting channel. SecDF uses the proton motive force (PMF) to complete protein translocation after the ATP-dependent function of SecA.</text>
</comment>
<evidence type="ECO:0000313" key="13">
    <source>
        <dbReference type="Proteomes" id="UP000233325"/>
    </source>
</evidence>
<dbReference type="PROSITE" id="PS50156">
    <property type="entry name" value="SSD"/>
    <property type="match status" value="1"/>
</dbReference>
<evidence type="ECO:0000313" key="12">
    <source>
        <dbReference type="EMBL" id="PKM87179.1"/>
    </source>
</evidence>
<dbReference type="GO" id="GO:0015450">
    <property type="term" value="F:protein-transporting ATPase activity"/>
    <property type="evidence" value="ECO:0007669"/>
    <property type="project" value="InterPro"/>
</dbReference>
<dbReference type="NCBIfam" id="TIGR00966">
    <property type="entry name" value="transloc_SecF"/>
    <property type="match status" value="1"/>
</dbReference>
<dbReference type="InterPro" id="IPR000731">
    <property type="entry name" value="SSD"/>
</dbReference>
<evidence type="ECO:0000256" key="7">
    <source>
        <dbReference type="ARBA" id="ARBA00022989"/>
    </source>
</evidence>
<evidence type="ECO:0000259" key="11">
    <source>
        <dbReference type="PROSITE" id="PS50156"/>
    </source>
</evidence>
<keyword evidence="8 10" id="KW-0811">Translocation</keyword>
<feature type="transmembrane region" description="Helical" evidence="10">
    <location>
        <begin position="160"/>
        <end position="186"/>
    </location>
</feature>
<feature type="domain" description="SSD" evidence="11">
    <location>
        <begin position="129"/>
        <end position="292"/>
    </location>
</feature>
<dbReference type="InterPro" id="IPR022645">
    <property type="entry name" value="SecD/SecF_bac"/>
</dbReference>
<evidence type="ECO:0000256" key="4">
    <source>
        <dbReference type="ARBA" id="ARBA00022519"/>
    </source>
</evidence>
<evidence type="ECO:0000256" key="8">
    <source>
        <dbReference type="ARBA" id="ARBA00023010"/>
    </source>
</evidence>
<evidence type="ECO:0000256" key="5">
    <source>
        <dbReference type="ARBA" id="ARBA00022692"/>
    </source>
</evidence>
<dbReference type="PANTHER" id="PTHR30081">
    <property type="entry name" value="PROTEIN-EXPORT MEMBRANE PROTEIN SEC"/>
    <property type="match status" value="1"/>
</dbReference>
<reference evidence="12 13" key="1">
    <citation type="journal article" date="2017" name="ISME J.">
        <title>Potential for microbial H2 and metal transformations associated with novel bacteria and archaea in deep terrestrial subsurface sediments.</title>
        <authorList>
            <person name="Hernsdorf A.W."/>
            <person name="Amano Y."/>
            <person name="Miyakawa K."/>
            <person name="Ise K."/>
            <person name="Suzuki Y."/>
            <person name="Anantharaman K."/>
            <person name="Probst A."/>
            <person name="Burstein D."/>
            <person name="Thomas B.C."/>
            <person name="Banfield J.F."/>
        </authorList>
    </citation>
    <scope>NUCLEOTIDE SEQUENCE [LARGE SCALE GENOMIC DNA]</scope>
    <source>
        <strain evidence="12">HGW-Falkowbacteria-2</strain>
    </source>
</reference>
<dbReference type="InterPro" id="IPR022646">
    <property type="entry name" value="SecD/SecF_CS"/>
</dbReference>
<evidence type="ECO:0000256" key="9">
    <source>
        <dbReference type="ARBA" id="ARBA00023136"/>
    </source>
</evidence>
<dbReference type="Gene3D" id="1.20.1640.10">
    <property type="entry name" value="Multidrug efflux transporter AcrB transmembrane domain"/>
    <property type="match status" value="1"/>
</dbReference>
<name>A0A2N2DXH3_9BACT</name>
<dbReference type="PRINTS" id="PR01755">
    <property type="entry name" value="SECFTRNLCASE"/>
</dbReference>
<comment type="subcellular location">
    <subcellularLocation>
        <location evidence="1 10">Cell membrane</location>
        <topology evidence="1 10">Multi-pass membrane protein</topology>
    </subcellularLocation>
</comment>
<evidence type="ECO:0000256" key="3">
    <source>
        <dbReference type="ARBA" id="ARBA00022475"/>
    </source>
</evidence>
<dbReference type="GO" id="GO:0043952">
    <property type="term" value="P:protein transport by the Sec complex"/>
    <property type="evidence" value="ECO:0007669"/>
    <property type="project" value="UniProtKB-UniRule"/>
</dbReference>
<gene>
    <name evidence="10 12" type="primary">secF</name>
    <name evidence="12" type="ORF">CVU83_03325</name>
</gene>
<dbReference type="AlphaFoldDB" id="A0A2N2DXH3"/>
<comment type="subunit">
    <text evidence="10">Forms a complex with SecD. Part of the essential Sec protein translocation apparatus which comprises SecA, SecYEG and auxiliary proteins SecDF. Other proteins may also be involved.</text>
</comment>
<dbReference type="InterPro" id="IPR005665">
    <property type="entry name" value="SecF_bac"/>
</dbReference>
<dbReference type="Pfam" id="PF02355">
    <property type="entry name" value="SecD_SecF_C"/>
    <property type="match status" value="1"/>
</dbReference>